<name>A0A3E2HQT2_SCYLI</name>
<feature type="region of interest" description="Disordered" evidence="1">
    <location>
        <begin position="1"/>
        <end position="20"/>
    </location>
</feature>
<evidence type="ECO:0000256" key="1">
    <source>
        <dbReference type="SAM" id="MobiDB-lite"/>
    </source>
</evidence>
<feature type="non-terminal residue" evidence="2">
    <location>
        <position position="1"/>
    </location>
</feature>
<proteinExistence type="predicted"/>
<organism evidence="2 3">
    <name type="scientific">Scytalidium lignicola</name>
    <name type="common">Hyphomycete</name>
    <dbReference type="NCBI Taxonomy" id="5539"/>
    <lineage>
        <taxon>Eukaryota</taxon>
        <taxon>Fungi</taxon>
        <taxon>Dikarya</taxon>
        <taxon>Ascomycota</taxon>
        <taxon>Pezizomycotina</taxon>
        <taxon>Leotiomycetes</taxon>
        <taxon>Leotiomycetes incertae sedis</taxon>
        <taxon>Scytalidium</taxon>
    </lineage>
</organism>
<feature type="region of interest" description="Disordered" evidence="1">
    <location>
        <begin position="230"/>
        <end position="337"/>
    </location>
</feature>
<keyword evidence="3" id="KW-1185">Reference proteome</keyword>
<evidence type="ECO:0000313" key="2">
    <source>
        <dbReference type="EMBL" id="RFU35719.1"/>
    </source>
</evidence>
<dbReference type="STRING" id="5539.A0A3E2HQT2"/>
<dbReference type="AlphaFoldDB" id="A0A3E2HQT2"/>
<gene>
    <name evidence="2" type="ORF">B7463_g555</name>
</gene>
<feature type="compositionally biased region" description="Basic and acidic residues" evidence="1">
    <location>
        <begin position="274"/>
        <end position="288"/>
    </location>
</feature>
<dbReference type="OrthoDB" id="3439190at2759"/>
<dbReference type="EMBL" id="NCSJ02000005">
    <property type="protein sequence ID" value="RFU35719.1"/>
    <property type="molecule type" value="Genomic_DNA"/>
</dbReference>
<dbReference type="Proteomes" id="UP000258309">
    <property type="component" value="Unassembled WGS sequence"/>
</dbReference>
<feature type="non-terminal residue" evidence="2">
    <location>
        <position position="337"/>
    </location>
</feature>
<protein>
    <submittedName>
        <fullName evidence="2">Uncharacterized protein</fullName>
    </submittedName>
</protein>
<feature type="compositionally biased region" description="Polar residues" evidence="1">
    <location>
        <begin position="1"/>
        <end position="12"/>
    </location>
</feature>
<reference evidence="2 3" key="1">
    <citation type="submission" date="2018-05" db="EMBL/GenBank/DDBJ databases">
        <title>Draft genome sequence of Scytalidium lignicola DSM 105466, a ubiquitous saprotrophic fungus.</title>
        <authorList>
            <person name="Buettner E."/>
            <person name="Gebauer A.M."/>
            <person name="Hofrichter M."/>
            <person name="Liers C."/>
            <person name="Kellner H."/>
        </authorList>
    </citation>
    <scope>NUCLEOTIDE SEQUENCE [LARGE SCALE GENOMIC DNA]</scope>
    <source>
        <strain evidence="2 3">DSM 105466</strain>
    </source>
</reference>
<evidence type="ECO:0000313" key="3">
    <source>
        <dbReference type="Proteomes" id="UP000258309"/>
    </source>
</evidence>
<comment type="caution">
    <text evidence="2">The sequence shown here is derived from an EMBL/GenBank/DDBJ whole genome shotgun (WGS) entry which is preliminary data.</text>
</comment>
<feature type="compositionally biased region" description="Basic and acidic residues" evidence="1">
    <location>
        <begin position="230"/>
        <end position="250"/>
    </location>
</feature>
<sequence>MWTPTCWQNAPQPGSMKWECSSPPIAKRNSTVGQVSDIDEKTLTKRRCDEVMVPGMVFGSATRTVQGHGDGGLRFEIGNVESFNPDGTITGLGAYEARDFTAQDMNNGRYHTSYLFTIEFTTRSGRLASITIIADESVQTLVRSVGAPALEAAITAAMLAMSAYYHASLIFRISRVNSDSTDAYYRGLKEEVKDEISKMEERPKTLSDLITKAVQFDNRNFERKLEKKDLKSYSDKSRTKKTTTTEKDPDAMDVDAVSKVNEQKKRGNKNHRKLSTEKKYEEYKEKKSPTTSEMEWEAEGSEAINRRAKRERQREDRVTAEGFLYDSESTIPPSPHK</sequence>
<accession>A0A3E2HQT2</accession>